<proteinExistence type="predicted"/>
<dbReference type="RefSeq" id="WP_399654729.1">
    <property type="nucleotide sequence ID" value="NZ_JBITYG010000009.1"/>
</dbReference>
<dbReference type="Pfam" id="PF12680">
    <property type="entry name" value="SnoaL_2"/>
    <property type="match status" value="1"/>
</dbReference>
<evidence type="ECO:0000259" key="1">
    <source>
        <dbReference type="Pfam" id="PF12680"/>
    </source>
</evidence>
<evidence type="ECO:0000313" key="2">
    <source>
        <dbReference type="EMBL" id="MFI9104448.1"/>
    </source>
</evidence>
<sequence length="131" mass="14083">MAEHPNAALIRKGYAAFSQGDMETLGGMMTADCAHHVPGSHPLSGDFKGLEAVLGYYGQLAAQTNGTLRVELRSVFVDGRGHVMAVHQVSAERAGKKIDMAGGIVFRVIGEKITDLDEYVEDMAVADDFWS</sequence>
<dbReference type="EMBL" id="JBITYG010000009">
    <property type="protein sequence ID" value="MFI9104448.1"/>
    <property type="molecule type" value="Genomic_DNA"/>
</dbReference>
<organism evidence="2 3">
    <name type="scientific">Streptomyces fildesensis</name>
    <dbReference type="NCBI Taxonomy" id="375757"/>
    <lineage>
        <taxon>Bacteria</taxon>
        <taxon>Bacillati</taxon>
        <taxon>Actinomycetota</taxon>
        <taxon>Actinomycetes</taxon>
        <taxon>Kitasatosporales</taxon>
        <taxon>Streptomycetaceae</taxon>
        <taxon>Streptomyces</taxon>
    </lineage>
</organism>
<dbReference type="Proteomes" id="UP001614394">
    <property type="component" value="Unassembled WGS sequence"/>
</dbReference>
<dbReference type="Gene3D" id="3.10.450.50">
    <property type="match status" value="1"/>
</dbReference>
<protein>
    <submittedName>
        <fullName evidence="2">Nuclear transport factor 2 family protein</fullName>
    </submittedName>
</protein>
<comment type="caution">
    <text evidence="2">The sequence shown here is derived from an EMBL/GenBank/DDBJ whole genome shotgun (WGS) entry which is preliminary data.</text>
</comment>
<evidence type="ECO:0000313" key="3">
    <source>
        <dbReference type="Proteomes" id="UP001614394"/>
    </source>
</evidence>
<name>A0ABW8CEF2_9ACTN</name>
<reference evidence="2 3" key="1">
    <citation type="submission" date="2024-10" db="EMBL/GenBank/DDBJ databases">
        <title>The Natural Products Discovery Center: Release of the First 8490 Sequenced Strains for Exploring Actinobacteria Biosynthetic Diversity.</title>
        <authorList>
            <person name="Kalkreuter E."/>
            <person name="Kautsar S.A."/>
            <person name="Yang D."/>
            <person name="Bader C.D."/>
            <person name="Teijaro C.N."/>
            <person name="Fluegel L."/>
            <person name="Davis C.M."/>
            <person name="Simpson J.R."/>
            <person name="Lauterbach L."/>
            <person name="Steele A.D."/>
            <person name="Gui C."/>
            <person name="Meng S."/>
            <person name="Li G."/>
            <person name="Viehrig K."/>
            <person name="Ye F."/>
            <person name="Su P."/>
            <person name="Kiefer A.F."/>
            <person name="Nichols A."/>
            <person name="Cepeda A.J."/>
            <person name="Yan W."/>
            <person name="Fan B."/>
            <person name="Jiang Y."/>
            <person name="Adhikari A."/>
            <person name="Zheng C.-J."/>
            <person name="Schuster L."/>
            <person name="Cowan T.M."/>
            <person name="Smanski M.J."/>
            <person name="Chevrette M.G."/>
            <person name="De Carvalho L.P.S."/>
            <person name="Shen B."/>
        </authorList>
    </citation>
    <scope>NUCLEOTIDE SEQUENCE [LARGE SCALE GENOMIC DNA]</scope>
    <source>
        <strain evidence="2 3">NPDC053399</strain>
    </source>
</reference>
<dbReference type="SUPFAM" id="SSF54427">
    <property type="entry name" value="NTF2-like"/>
    <property type="match status" value="1"/>
</dbReference>
<feature type="domain" description="SnoaL-like" evidence="1">
    <location>
        <begin position="11"/>
        <end position="115"/>
    </location>
</feature>
<dbReference type="InterPro" id="IPR037401">
    <property type="entry name" value="SnoaL-like"/>
</dbReference>
<accession>A0ABW8CEF2</accession>
<keyword evidence="3" id="KW-1185">Reference proteome</keyword>
<dbReference type="InterPro" id="IPR032710">
    <property type="entry name" value="NTF2-like_dom_sf"/>
</dbReference>
<gene>
    <name evidence="2" type="ORF">ACIGXA_28440</name>
</gene>